<evidence type="ECO:0000256" key="15">
    <source>
        <dbReference type="SAM" id="MobiDB-lite"/>
    </source>
</evidence>
<evidence type="ECO:0000313" key="18">
    <source>
        <dbReference type="EMBL" id="KAK7465238.1"/>
    </source>
</evidence>
<dbReference type="Gene3D" id="1.10.287.3550">
    <property type="match status" value="1"/>
</dbReference>
<keyword evidence="8 16" id="KW-1133">Transmembrane helix</keyword>
<feature type="transmembrane region" description="Helical" evidence="16">
    <location>
        <begin position="175"/>
        <end position="193"/>
    </location>
</feature>
<evidence type="ECO:0000256" key="12">
    <source>
        <dbReference type="ARBA" id="ARBA00023180"/>
    </source>
</evidence>
<evidence type="ECO:0000256" key="6">
    <source>
        <dbReference type="ARBA" id="ARBA00022729"/>
    </source>
</evidence>
<evidence type="ECO:0000313" key="19">
    <source>
        <dbReference type="Proteomes" id="UP001519460"/>
    </source>
</evidence>
<proteinExistence type="predicted"/>
<keyword evidence="12" id="KW-0325">Glycoprotein</keyword>
<dbReference type="InterPro" id="IPR032393">
    <property type="entry name" value="SOAR_STIM1/2"/>
</dbReference>
<gene>
    <name evidence="18" type="ORF">BaRGS_00037608</name>
</gene>
<dbReference type="Pfam" id="PF16533">
    <property type="entry name" value="SOAR"/>
    <property type="match status" value="1"/>
</dbReference>
<feature type="compositionally biased region" description="Polar residues" evidence="15">
    <location>
        <begin position="511"/>
        <end position="542"/>
    </location>
</feature>
<organism evidence="18 19">
    <name type="scientific">Batillaria attramentaria</name>
    <dbReference type="NCBI Taxonomy" id="370345"/>
    <lineage>
        <taxon>Eukaryota</taxon>
        <taxon>Metazoa</taxon>
        <taxon>Spiralia</taxon>
        <taxon>Lophotrochozoa</taxon>
        <taxon>Mollusca</taxon>
        <taxon>Gastropoda</taxon>
        <taxon>Caenogastropoda</taxon>
        <taxon>Sorbeoconcha</taxon>
        <taxon>Cerithioidea</taxon>
        <taxon>Batillariidae</taxon>
        <taxon>Batillaria</taxon>
    </lineage>
</organism>
<feature type="region of interest" description="Disordered" evidence="15">
    <location>
        <begin position="485"/>
        <end position="553"/>
    </location>
</feature>
<dbReference type="PROSITE" id="PS50105">
    <property type="entry name" value="SAM_DOMAIN"/>
    <property type="match status" value="1"/>
</dbReference>
<protein>
    <recommendedName>
        <fullName evidence="17">SAM domain-containing protein</fullName>
    </recommendedName>
</protein>
<dbReference type="Pfam" id="PF25578">
    <property type="entry name" value="EF-hand_STIM1"/>
    <property type="match status" value="1"/>
</dbReference>
<dbReference type="InterPro" id="IPR057835">
    <property type="entry name" value="EF-hand_STIM1/2"/>
</dbReference>
<evidence type="ECO:0000256" key="14">
    <source>
        <dbReference type="SAM" id="Coils"/>
    </source>
</evidence>
<evidence type="ECO:0000256" key="11">
    <source>
        <dbReference type="ARBA" id="ARBA00023136"/>
    </source>
</evidence>
<dbReference type="FunFam" id="1.10.150.50:FF:000009">
    <property type="entry name" value="Stromal interaction molecule 1"/>
    <property type="match status" value="1"/>
</dbReference>
<evidence type="ECO:0000256" key="3">
    <source>
        <dbReference type="ARBA" id="ARBA00022568"/>
    </source>
</evidence>
<evidence type="ECO:0000256" key="4">
    <source>
        <dbReference type="ARBA" id="ARBA00022692"/>
    </source>
</evidence>
<sequence length="698" mass="77484">QTPAALKPKELINCIQEDTECNKDKLGYEAISNLHRLLDDDQNGNVDQSESDEFLRDELQYTDGFERHSLFHNNDKLISVDDLWRAWKFSEVYNWTVDDVIDWLQKEVDLPQYSTVFQDNHVSGPHLPRLATSSTFLATVLGVKNPVHKQKLSLKAMDTVLFGAPPKRHSYVKDVVLVASLIFAIGGCWFAYLHHRYSQEQVRKMMLDLESLQKAEEALQDVQRKLVDAESRQISTDDFADGSMHKTNLGDERWGEPTRQIKEELAATRLALQHAENQLESQCQWVAPGELQAWLQLTHELEQVHYNAKRQAAERQFQAAKESCDKIKRRNKAFFGSLRMAHSNSIDEIDQRILDARMALEEVKQDLQERLHRWHTIERLCGFPIISNPGLATLHQVLLGTSPGGATARLPGAVVGPVSVDEADEDLPPAEAELAHGLPYALFPDTLHVEKEKIKSYRSSLRRQPRFSYPPLQSVSSKNFLRQRAGMGSTGSLSHLSRTGVAPSAFPPSHPTHNSSHATLTSVHRGSLDDTSPTSGSLTNPVTFHLGEQHGHDPRSAVLNYINQHHPQAASTPRSVTGTPGTVGYAANSTHATGCSASVSSAHSAAPSASAVFSHSKSLNFSDSDDNLSQATMDSLPRSQSSSVMRDRIHVNNGLDLVSHTQKGVGDDSSLSLGGHKKPSKKKKLLGIFRKTQKQKPV</sequence>
<feature type="coiled-coil region" evidence="14">
    <location>
        <begin position="310"/>
        <end position="366"/>
    </location>
</feature>
<dbReference type="Gene3D" id="1.20.5.340">
    <property type="match status" value="1"/>
</dbReference>
<dbReference type="FunFam" id="1.10.238.180:FF:000001">
    <property type="entry name" value="Stromal interaction molecule 1"/>
    <property type="match status" value="1"/>
</dbReference>
<evidence type="ECO:0000256" key="10">
    <source>
        <dbReference type="ARBA" id="ARBA00023065"/>
    </source>
</evidence>
<keyword evidence="19" id="KW-1185">Reference proteome</keyword>
<comment type="caution">
    <text evidence="18">The sequence shown here is derived from an EMBL/GenBank/DDBJ whole genome shotgun (WGS) entry which is preliminary data.</text>
</comment>
<evidence type="ECO:0000256" key="9">
    <source>
        <dbReference type="ARBA" id="ARBA00023054"/>
    </source>
</evidence>
<accession>A0ABD0J9K2</accession>
<keyword evidence="5" id="KW-0479">Metal-binding</keyword>
<keyword evidence="11 16" id="KW-0472">Membrane</keyword>
<evidence type="ECO:0000256" key="1">
    <source>
        <dbReference type="ARBA" id="ARBA00022448"/>
    </source>
</evidence>
<reference evidence="18 19" key="1">
    <citation type="journal article" date="2023" name="Sci. Data">
        <title>Genome assembly of the Korean intertidal mud-creeper Batillaria attramentaria.</title>
        <authorList>
            <person name="Patra A.K."/>
            <person name="Ho P.T."/>
            <person name="Jun S."/>
            <person name="Lee S.J."/>
            <person name="Kim Y."/>
            <person name="Won Y.J."/>
        </authorList>
    </citation>
    <scope>NUCLEOTIDE SEQUENCE [LARGE SCALE GENOMIC DNA]</scope>
    <source>
        <strain evidence="18">Wonlab-2016</strain>
    </source>
</reference>
<dbReference type="PANTHER" id="PTHR15136:SF5">
    <property type="entry name" value="STROMAL INTERACTION MOLECULE HOMOLOG"/>
    <property type="match status" value="1"/>
</dbReference>
<dbReference type="GO" id="GO:0046872">
    <property type="term" value="F:metal ion binding"/>
    <property type="evidence" value="ECO:0007669"/>
    <property type="project" value="UniProtKB-KW"/>
</dbReference>
<dbReference type="GO" id="GO:0012505">
    <property type="term" value="C:endomembrane system"/>
    <property type="evidence" value="ECO:0007669"/>
    <property type="project" value="UniProtKB-SubCell"/>
</dbReference>
<keyword evidence="2" id="KW-0597">Phosphoprotein</keyword>
<evidence type="ECO:0000256" key="16">
    <source>
        <dbReference type="SAM" id="Phobius"/>
    </source>
</evidence>
<evidence type="ECO:0000256" key="7">
    <source>
        <dbReference type="ARBA" id="ARBA00022837"/>
    </source>
</evidence>
<evidence type="ECO:0000259" key="17">
    <source>
        <dbReference type="PROSITE" id="PS50105"/>
    </source>
</evidence>
<evidence type="ECO:0000256" key="5">
    <source>
        <dbReference type="ARBA" id="ARBA00022723"/>
    </source>
</evidence>
<feature type="region of interest" description="Disordered" evidence="15">
    <location>
        <begin position="655"/>
        <end position="698"/>
    </location>
</feature>
<dbReference type="SMART" id="SM00454">
    <property type="entry name" value="SAM"/>
    <property type="match status" value="1"/>
</dbReference>
<keyword evidence="1" id="KW-0813">Transport</keyword>
<dbReference type="Proteomes" id="UP001519460">
    <property type="component" value="Unassembled WGS sequence"/>
</dbReference>
<evidence type="ECO:0000256" key="2">
    <source>
        <dbReference type="ARBA" id="ARBA00022553"/>
    </source>
</evidence>
<dbReference type="PANTHER" id="PTHR15136">
    <property type="entry name" value="STROMAL INTERACTION MOLECULE HOMOLOG"/>
    <property type="match status" value="1"/>
</dbReference>
<name>A0ABD0J9K2_9CAEN</name>
<dbReference type="EMBL" id="JACVVK020000569">
    <property type="protein sequence ID" value="KAK7465238.1"/>
    <property type="molecule type" value="Genomic_DNA"/>
</dbReference>
<dbReference type="AlphaFoldDB" id="A0ABD0J9K2"/>
<dbReference type="GO" id="GO:0006816">
    <property type="term" value="P:calcium ion transport"/>
    <property type="evidence" value="ECO:0007669"/>
    <property type="project" value="UniProtKB-KW"/>
</dbReference>
<keyword evidence="3" id="KW-0109">Calcium transport</keyword>
<keyword evidence="10" id="KW-0406">Ion transport</keyword>
<dbReference type="InterPro" id="IPR001660">
    <property type="entry name" value="SAM"/>
</dbReference>
<dbReference type="CDD" id="cd11722">
    <property type="entry name" value="SOAR"/>
    <property type="match status" value="1"/>
</dbReference>
<dbReference type="InterPro" id="IPR013761">
    <property type="entry name" value="SAM/pointed_sf"/>
</dbReference>
<feature type="non-terminal residue" evidence="18">
    <location>
        <position position="1"/>
    </location>
</feature>
<keyword evidence="7" id="KW-0106">Calcium</keyword>
<dbReference type="Gene3D" id="1.10.238.180">
    <property type="match status" value="1"/>
</dbReference>
<evidence type="ECO:0000256" key="13">
    <source>
        <dbReference type="ARBA" id="ARBA00046288"/>
    </source>
</evidence>
<dbReference type="InterPro" id="IPR037608">
    <property type="entry name" value="STIM1/2"/>
</dbReference>
<keyword evidence="4 16" id="KW-0812">Transmembrane</keyword>
<feature type="compositionally biased region" description="Basic residues" evidence="15">
    <location>
        <begin position="675"/>
        <end position="698"/>
    </location>
</feature>
<evidence type="ECO:0000256" key="8">
    <source>
        <dbReference type="ARBA" id="ARBA00022989"/>
    </source>
</evidence>
<dbReference type="Gene3D" id="1.10.150.50">
    <property type="entry name" value="Transcription Factor, Ets-1"/>
    <property type="match status" value="1"/>
</dbReference>
<feature type="domain" description="SAM" evidence="17">
    <location>
        <begin position="95"/>
        <end position="152"/>
    </location>
</feature>
<comment type="subcellular location">
    <subcellularLocation>
        <location evidence="13">Endomembrane system</location>
        <topology evidence="13">Single-pass type I membrane protein</topology>
    </subcellularLocation>
</comment>
<keyword evidence="9 14" id="KW-0175">Coiled coil</keyword>
<dbReference type="SUPFAM" id="SSF47769">
    <property type="entry name" value="SAM/Pointed domain"/>
    <property type="match status" value="1"/>
</dbReference>
<dbReference type="GO" id="GO:0051049">
    <property type="term" value="P:regulation of transport"/>
    <property type="evidence" value="ECO:0007669"/>
    <property type="project" value="UniProtKB-ARBA"/>
</dbReference>
<dbReference type="FunFam" id="1.10.287.3550:FF:000002">
    <property type="entry name" value="Stromal interaction molecule homolog"/>
    <property type="match status" value="1"/>
</dbReference>
<dbReference type="Pfam" id="PF00536">
    <property type="entry name" value="SAM_1"/>
    <property type="match status" value="1"/>
</dbReference>
<keyword evidence="6" id="KW-0732">Signal</keyword>